<keyword evidence="3" id="KW-0378">Hydrolase</keyword>
<comment type="caution">
    <text evidence="6">The sequence shown here is derived from an EMBL/GenBank/DDBJ whole genome shotgun (WGS) entry which is preliminary data.</text>
</comment>
<proteinExistence type="predicted"/>
<sequence>MLTILDRLPDGLLDLDADQLFAVLKQPTLIHLQGDRQPSLFVSILLHGNETTSWLAMRELLRKYQNYNQNQRLPRSLSLFIGNVEAAQQRQRHLAHQPDYNRIWQMSPQPLPEQIMAQQVIAAMRSRGVFASIDIHNNTGRNPHYGCITRLDRDSLQLARLFDRNVVYYTSPKTVQSFAFGEFCPAIVVECGQPDLPDGTAHALAYVETCLNLESFANLPESAIADINLFHTVAIVKIPPELNFSFCANPNDDITFPAAMDELNFCELPIGTTFGKVKTENAYLLAIGEDGVEKSERFFAIQDGEIILKKSVMPSMLTLNEAIVRQDCLCYLMERLTS</sequence>
<evidence type="ECO:0000259" key="5">
    <source>
        <dbReference type="Pfam" id="PF24827"/>
    </source>
</evidence>
<evidence type="ECO:0000256" key="2">
    <source>
        <dbReference type="ARBA" id="ARBA00022723"/>
    </source>
</evidence>
<evidence type="ECO:0000313" key="6">
    <source>
        <dbReference type="EMBL" id="MBD2150621.1"/>
    </source>
</evidence>
<dbReference type="Gene3D" id="3.40.630.10">
    <property type="entry name" value="Zn peptidases"/>
    <property type="match status" value="1"/>
</dbReference>
<gene>
    <name evidence="6" type="ORF">H6F44_10890</name>
</gene>
<evidence type="ECO:0000256" key="1">
    <source>
        <dbReference type="ARBA" id="ARBA00001947"/>
    </source>
</evidence>
<evidence type="ECO:0000256" key="4">
    <source>
        <dbReference type="ARBA" id="ARBA00022833"/>
    </source>
</evidence>
<dbReference type="AlphaFoldDB" id="A0A926Z5T7"/>
<dbReference type="SUPFAM" id="SSF53187">
    <property type="entry name" value="Zn-dependent exopeptidases"/>
    <property type="match status" value="1"/>
</dbReference>
<keyword evidence="2" id="KW-0479">Metal-binding</keyword>
<dbReference type="Pfam" id="PF24827">
    <property type="entry name" value="AstE_AspA_cat"/>
    <property type="match status" value="1"/>
</dbReference>
<dbReference type="GO" id="GO:0046872">
    <property type="term" value="F:metal ion binding"/>
    <property type="evidence" value="ECO:0007669"/>
    <property type="project" value="UniProtKB-KW"/>
</dbReference>
<accession>A0A926Z5T7</accession>
<evidence type="ECO:0000256" key="3">
    <source>
        <dbReference type="ARBA" id="ARBA00022801"/>
    </source>
</evidence>
<dbReference type="EMBL" id="JACJPY010000029">
    <property type="protein sequence ID" value="MBD2150621.1"/>
    <property type="molecule type" value="Genomic_DNA"/>
</dbReference>
<dbReference type="CDD" id="cd06256">
    <property type="entry name" value="M14_ASTE_ASPA-like"/>
    <property type="match status" value="1"/>
</dbReference>
<name>A0A926Z5T7_9CYAN</name>
<dbReference type="Proteomes" id="UP000631421">
    <property type="component" value="Unassembled WGS sequence"/>
</dbReference>
<protein>
    <submittedName>
        <fullName evidence="6">Succinylglutamate desuccinylase/aspartoacylase family protein</fullName>
    </submittedName>
</protein>
<dbReference type="InterPro" id="IPR055438">
    <property type="entry name" value="AstE_AspA_cat"/>
</dbReference>
<reference evidence="6" key="2">
    <citation type="submission" date="2020-08" db="EMBL/GenBank/DDBJ databases">
        <authorList>
            <person name="Chen M."/>
            <person name="Teng W."/>
            <person name="Zhao L."/>
            <person name="Hu C."/>
            <person name="Zhou Y."/>
            <person name="Han B."/>
            <person name="Song L."/>
            <person name="Shu W."/>
        </authorList>
    </citation>
    <scope>NUCLEOTIDE SEQUENCE</scope>
    <source>
        <strain evidence="6">FACHB-1277</strain>
    </source>
</reference>
<dbReference type="GO" id="GO:0016788">
    <property type="term" value="F:hydrolase activity, acting on ester bonds"/>
    <property type="evidence" value="ECO:0007669"/>
    <property type="project" value="InterPro"/>
</dbReference>
<keyword evidence="4" id="KW-0862">Zinc</keyword>
<organism evidence="6 7">
    <name type="scientific">Pseudanabaena cinerea FACHB-1277</name>
    <dbReference type="NCBI Taxonomy" id="2949581"/>
    <lineage>
        <taxon>Bacteria</taxon>
        <taxon>Bacillati</taxon>
        <taxon>Cyanobacteriota</taxon>
        <taxon>Cyanophyceae</taxon>
        <taxon>Pseudanabaenales</taxon>
        <taxon>Pseudanabaenaceae</taxon>
        <taxon>Pseudanabaena</taxon>
        <taxon>Pseudanabaena cinerea</taxon>
    </lineage>
</organism>
<keyword evidence="7" id="KW-1185">Reference proteome</keyword>
<evidence type="ECO:0000313" key="7">
    <source>
        <dbReference type="Proteomes" id="UP000631421"/>
    </source>
</evidence>
<comment type="cofactor">
    <cofactor evidence="1">
        <name>Zn(2+)</name>
        <dbReference type="ChEBI" id="CHEBI:29105"/>
    </cofactor>
</comment>
<feature type="domain" description="Succinylglutamate desuccinylase/Aspartoacylase catalytic" evidence="5">
    <location>
        <begin position="38"/>
        <end position="168"/>
    </location>
</feature>
<reference evidence="6" key="1">
    <citation type="journal article" date="2015" name="ISME J.">
        <title>Draft Genome Sequence of Streptomyces incarnatus NRRL8089, which Produces the Nucleoside Antibiotic Sinefungin.</title>
        <authorList>
            <person name="Oshima K."/>
            <person name="Hattori M."/>
            <person name="Shimizu H."/>
            <person name="Fukuda K."/>
            <person name="Nemoto M."/>
            <person name="Inagaki K."/>
            <person name="Tamura T."/>
        </authorList>
    </citation>
    <scope>NUCLEOTIDE SEQUENCE</scope>
    <source>
        <strain evidence="6">FACHB-1277</strain>
    </source>
</reference>